<feature type="non-terminal residue" evidence="1">
    <location>
        <position position="1"/>
    </location>
</feature>
<accession>A0AAV4T6L0</accession>
<dbReference type="AlphaFoldDB" id="A0AAV4T6L0"/>
<evidence type="ECO:0000313" key="1">
    <source>
        <dbReference type="EMBL" id="GIY42223.1"/>
    </source>
</evidence>
<organism evidence="1 2">
    <name type="scientific">Caerostris extrusa</name>
    <name type="common">Bark spider</name>
    <name type="synonym">Caerostris bankana</name>
    <dbReference type="NCBI Taxonomy" id="172846"/>
    <lineage>
        <taxon>Eukaryota</taxon>
        <taxon>Metazoa</taxon>
        <taxon>Ecdysozoa</taxon>
        <taxon>Arthropoda</taxon>
        <taxon>Chelicerata</taxon>
        <taxon>Arachnida</taxon>
        <taxon>Araneae</taxon>
        <taxon>Araneomorphae</taxon>
        <taxon>Entelegynae</taxon>
        <taxon>Araneoidea</taxon>
        <taxon>Araneidae</taxon>
        <taxon>Caerostris</taxon>
    </lineage>
</organism>
<proteinExistence type="predicted"/>
<evidence type="ECO:0000313" key="2">
    <source>
        <dbReference type="Proteomes" id="UP001054945"/>
    </source>
</evidence>
<dbReference type="EMBL" id="BPLR01010820">
    <property type="protein sequence ID" value="GIY42223.1"/>
    <property type="molecule type" value="Genomic_DNA"/>
</dbReference>
<reference evidence="1 2" key="1">
    <citation type="submission" date="2021-06" db="EMBL/GenBank/DDBJ databases">
        <title>Caerostris extrusa draft genome.</title>
        <authorList>
            <person name="Kono N."/>
            <person name="Arakawa K."/>
        </authorList>
    </citation>
    <scope>NUCLEOTIDE SEQUENCE [LARGE SCALE GENOMIC DNA]</scope>
</reference>
<protein>
    <recommendedName>
        <fullName evidence="3">Maturase K</fullName>
    </recommendedName>
</protein>
<gene>
    <name evidence="1" type="ORF">CEXT_249701</name>
</gene>
<evidence type="ECO:0008006" key="3">
    <source>
        <dbReference type="Google" id="ProtNLM"/>
    </source>
</evidence>
<sequence length="195" mass="22520">EIRRFLQVREESFDRDADGVFADPSVLMLLTTGTLYGIVTITPWDWGKEQGTLLSQQLGRRSLHPPLFSLTQTLPVTREACDFPRLPLYFLFLCVTIFPPLLTSGNRFHFKSERSSLLALLRGEIRRFPSKFRIFDRDADESCRSLGANALNYRHFCMESRLSHPGDLGKRTRNSSAELFKVERKDVFSKVYCYS</sequence>
<dbReference type="Proteomes" id="UP001054945">
    <property type="component" value="Unassembled WGS sequence"/>
</dbReference>
<comment type="caution">
    <text evidence="1">The sequence shown here is derived from an EMBL/GenBank/DDBJ whole genome shotgun (WGS) entry which is preliminary data.</text>
</comment>
<keyword evidence="2" id="KW-1185">Reference proteome</keyword>
<name>A0AAV4T6L0_CAEEX</name>